<dbReference type="Pfam" id="PF24536">
    <property type="entry name" value="NXPE4_C"/>
    <property type="match status" value="1"/>
</dbReference>
<dbReference type="Proteomes" id="UP000887568">
    <property type="component" value="Unplaced"/>
</dbReference>
<proteinExistence type="inferred from homology"/>
<keyword evidence="2" id="KW-0472">Membrane</keyword>
<dbReference type="SUPFAM" id="SSF81296">
    <property type="entry name" value="E set domains"/>
    <property type="match status" value="1"/>
</dbReference>
<dbReference type="PANTHER" id="PTHR16165:SF5">
    <property type="entry name" value="NXPE FAMILY MEMBER 3"/>
    <property type="match status" value="1"/>
</dbReference>
<protein>
    <recommendedName>
        <fullName evidence="3">NXPE C-terminal domain-containing protein</fullName>
    </recommendedName>
</protein>
<name>A0A913ZG80_PATMI</name>
<dbReference type="EnsemblMetazoa" id="XM_038194128.1">
    <property type="protein sequence ID" value="XP_038050056.1"/>
    <property type="gene ID" value="LOC119723462"/>
</dbReference>
<dbReference type="RefSeq" id="XP_038050056.1">
    <property type="nucleotide sequence ID" value="XM_038194128.1"/>
</dbReference>
<dbReference type="InterPro" id="IPR014756">
    <property type="entry name" value="Ig_E-set"/>
</dbReference>
<dbReference type="AlphaFoldDB" id="A0A913ZG80"/>
<evidence type="ECO:0000313" key="4">
    <source>
        <dbReference type="EnsemblMetazoa" id="XP_038050056.1"/>
    </source>
</evidence>
<evidence type="ECO:0000313" key="5">
    <source>
        <dbReference type="Proteomes" id="UP000887568"/>
    </source>
</evidence>
<keyword evidence="2" id="KW-0812">Transmembrane</keyword>
<evidence type="ECO:0000256" key="1">
    <source>
        <dbReference type="ARBA" id="ARBA00005431"/>
    </source>
</evidence>
<dbReference type="InterPro" id="IPR057106">
    <property type="entry name" value="NXPE4_C"/>
</dbReference>
<keyword evidence="2" id="KW-1133">Transmembrane helix</keyword>
<feature type="domain" description="NXPE C-terminal" evidence="3">
    <location>
        <begin position="366"/>
        <end position="589"/>
    </location>
</feature>
<dbReference type="PANTHER" id="PTHR16165">
    <property type="entry name" value="NXPE FAMILY MEMBER"/>
    <property type="match status" value="1"/>
</dbReference>
<keyword evidence="5" id="KW-1185">Reference proteome</keyword>
<dbReference type="OMA" id="VIWNERD"/>
<comment type="similarity">
    <text evidence="1">Belongs to the NXPE family.</text>
</comment>
<dbReference type="GeneID" id="119723462"/>
<feature type="transmembrane region" description="Helical" evidence="2">
    <location>
        <begin position="14"/>
        <end position="35"/>
    </location>
</feature>
<dbReference type="Pfam" id="PF06312">
    <property type="entry name" value="Neurexophilin"/>
    <property type="match status" value="1"/>
</dbReference>
<sequence length="595" mass="67321">MRLSSTITVTYKDFCVAVLIFGTATVSIYCLWTMMPGTDRHVEQTFGAKTGHRQRGLSVLKDITRNVSMKQKSKQKIVDPPVDGDVNVEQKDQEVEFDAIRRVYPEEYALQDVSKLTSSAKSFYRIEGDRQNIKLGDTLHVIIQARDGRGWDRGQGGDFWFATLATKRNSSGTAGRVLDYDNGTYSAFFTVGWSGKLALEIMLVHPSHVGAVMTNVIWNERDRVEWAGRFEMAPNSPIRSDQRCVLRRQYVPLIGECVMTYPKAMGQTVLMCDAPGPGIKCDGLSTLFGNLTAVRDRIKSFTRNYYKVFSGDYFKKRLVRGPSQLVIKESEFLRQKLQSDQANLPACQPDLPSPDHGLGYWEKDHWHSLLCRAKNWSDPAEIGQCLRGKEVYFLGDSVLWRWMETLLKTMGVPAKTKKSDEEDVSVKLPSFNISLNFRLHPLTFTPNGTSHRKLTFEVDVMDSLKNKGCNYAVVVGTWAHFAQWTRESFVERVGLLREAVLRLRARCPAVRIAVAGPHPRDQPSKESRIYHNDLIVRRMGEFLEDSVSQSGALYLDRWDLNLGYPSSKRLHMPSAVIRGELGMFLSYVCGMGEGG</sequence>
<accession>A0A913ZG80</accession>
<reference evidence="4" key="1">
    <citation type="submission" date="2022-11" db="UniProtKB">
        <authorList>
            <consortium name="EnsemblMetazoa"/>
        </authorList>
    </citation>
    <scope>IDENTIFICATION</scope>
</reference>
<evidence type="ECO:0000259" key="3">
    <source>
        <dbReference type="Pfam" id="PF24536"/>
    </source>
</evidence>
<organism evidence="4 5">
    <name type="scientific">Patiria miniata</name>
    <name type="common">Bat star</name>
    <name type="synonym">Asterina miniata</name>
    <dbReference type="NCBI Taxonomy" id="46514"/>
    <lineage>
        <taxon>Eukaryota</taxon>
        <taxon>Metazoa</taxon>
        <taxon>Echinodermata</taxon>
        <taxon>Eleutherozoa</taxon>
        <taxon>Asterozoa</taxon>
        <taxon>Asteroidea</taxon>
        <taxon>Valvatacea</taxon>
        <taxon>Valvatida</taxon>
        <taxon>Asterinidae</taxon>
        <taxon>Patiria</taxon>
    </lineage>
</organism>
<dbReference type="InterPro" id="IPR026845">
    <property type="entry name" value="NXPH/NXPE"/>
</dbReference>
<evidence type="ECO:0000256" key="2">
    <source>
        <dbReference type="SAM" id="Phobius"/>
    </source>
</evidence>
<dbReference type="OrthoDB" id="2112051at2759"/>